<dbReference type="InterPro" id="IPR052529">
    <property type="entry name" value="Bact_Transport_Assoc"/>
</dbReference>
<evidence type="ECO:0000256" key="1">
    <source>
        <dbReference type="SAM" id="Phobius"/>
    </source>
</evidence>
<keyword evidence="1" id="KW-0472">Membrane</keyword>
<evidence type="ECO:0000259" key="2">
    <source>
        <dbReference type="Pfam" id="PF04235"/>
    </source>
</evidence>
<dbReference type="Pfam" id="PF04235">
    <property type="entry name" value="DUF418"/>
    <property type="match status" value="1"/>
</dbReference>
<dbReference type="Proteomes" id="UP000614272">
    <property type="component" value="Unassembled WGS sequence"/>
</dbReference>
<feature type="transmembrane region" description="Helical" evidence="1">
    <location>
        <begin position="268"/>
        <end position="285"/>
    </location>
</feature>
<evidence type="ECO:0000313" key="4">
    <source>
        <dbReference type="Proteomes" id="UP000614272"/>
    </source>
</evidence>
<reference evidence="4" key="1">
    <citation type="journal article" date="2019" name="Int. J. Syst. Evol. Microbiol.">
        <title>The Global Catalogue of Microorganisms (GCM) 10K type strain sequencing project: providing services to taxonomists for standard genome sequencing and annotation.</title>
        <authorList>
            <consortium name="The Broad Institute Genomics Platform"/>
            <consortium name="The Broad Institute Genome Sequencing Center for Infectious Disease"/>
            <person name="Wu L."/>
            <person name="Ma J."/>
        </authorList>
    </citation>
    <scope>NUCLEOTIDE SEQUENCE [LARGE SCALE GENOMIC DNA]</scope>
    <source>
        <strain evidence="4">CGMCC 1.12923</strain>
    </source>
</reference>
<feature type="domain" description="DUF418" evidence="2">
    <location>
        <begin position="249"/>
        <end position="410"/>
    </location>
</feature>
<feature type="transmembrane region" description="Helical" evidence="1">
    <location>
        <begin position="346"/>
        <end position="365"/>
    </location>
</feature>
<gene>
    <name evidence="3" type="primary">yxaH</name>
    <name evidence="3" type="ORF">GCM10011357_03420</name>
</gene>
<organism evidence="3 4">
    <name type="scientific">Lacimicrobium alkaliphilum</name>
    <dbReference type="NCBI Taxonomy" id="1526571"/>
    <lineage>
        <taxon>Bacteria</taxon>
        <taxon>Pseudomonadati</taxon>
        <taxon>Pseudomonadota</taxon>
        <taxon>Gammaproteobacteria</taxon>
        <taxon>Alteromonadales</taxon>
        <taxon>Alteromonadaceae</taxon>
        <taxon>Lacimicrobium</taxon>
    </lineage>
</organism>
<evidence type="ECO:0000313" key="3">
    <source>
        <dbReference type="EMBL" id="GGD50847.1"/>
    </source>
</evidence>
<proteinExistence type="predicted"/>
<feature type="transmembrane region" description="Helical" evidence="1">
    <location>
        <begin position="158"/>
        <end position="178"/>
    </location>
</feature>
<dbReference type="PANTHER" id="PTHR30590">
    <property type="entry name" value="INNER MEMBRANE PROTEIN"/>
    <property type="match status" value="1"/>
</dbReference>
<dbReference type="PANTHER" id="PTHR30590:SF2">
    <property type="entry name" value="INNER MEMBRANE PROTEIN"/>
    <property type="match status" value="1"/>
</dbReference>
<protein>
    <submittedName>
        <fullName evidence="3">Transporter</fullName>
    </submittedName>
</protein>
<feature type="transmembrane region" description="Helical" evidence="1">
    <location>
        <begin position="103"/>
        <end position="122"/>
    </location>
</feature>
<keyword evidence="1" id="KW-1133">Transmembrane helix</keyword>
<dbReference type="RefSeq" id="WP_099034544.1">
    <property type="nucleotide sequence ID" value="NZ_BMGJ01000001.1"/>
</dbReference>
<dbReference type="InterPro" id="IPR007349">
    <property type="entry name" value="DUF418"/>
</dbReference>
<dbReference type="EMBL" id="BMGJ01000001">
    <property type="protein sequence ID" value="GGD50847.1"/>
    <property type="molecule type" value="Genomic_DNA"/>
</dbReference>
<name>A0ABQ1QZE0_9ALTE</name>
<feature type="transmembrane region" description="Helical" evidence="1">
    <location>
        <begin position="232"/>
        <end position="256"/>
    </location>
</feature>
<sequence>MNNTTNTDIVAAPSAERIVLLDALRGFALLGILLMNIEYFQRPLQAIMLGFDVRQQGADYAVAWFSFTFVQGKFYTLFSFLFGLGFVVFMDRAISKTSGVRMLFIRRLVILMLIGVAHLLLIWGGDILHLYGFLGVFLLFFINSTVKKLCKWGLAFNLVIPLLMLWLGALALQGAMSIPGTAAEMQSEFEQDRVTLLGDIARADSIYASGSYWQAVQWRLHEWYAMYLDGGLLFFGPVVFGAFLIGAAFGRAGVFASLSANRVLFKRLVLWGYGLGLPATLVWGVKGQTLEPLYPTVEYATMMSVSQIANLALCLAYIGTFSLLYLRGAKWVTYLAPAGRMALTNYLLQSVVFTMLFYGYGAGLYGEFGRAATTLMALAFYALQLWLSHVWLQRFRMGPTEWCWRVLTYGRIQPLRI</sequence>
<feature type="transmembrane region" description="Helical" evidence="1">
    <location>
        <begin position="371"/>
        <end position="392"/>
    </location>
</feature>
<comment type="caution">
    <text evidence="3">The sequence shown here is derived from an EMBL/GenBank/DDBJ whole genome shotgun (WGS) entry which is preliminary data.</text>
</comment>
<feature type="transmembrane region" description="Helical" evidence="1">
    <location>
        <begin position="74"/>
        <end position="91"/>
    </location>
</feature>
<feature type="transmembrane region" description="Helical" evidence="1">
    <location>
        <begin position="305"/>
        <end position="326"/>
    </location>
</feature>
<accession>A0ABQ1QZE0</accession>
<keyword evidence="4" id="KW-1185">Reference proteome</keyword>
<keyword evidence="1" id="KW-0812">Transmembrane</keyword>
<feature type="transmembrane region" description="Helical" evidence="1">
    <location>
        <begin position="128"/>
        <end position="146"/>
    </location>
</feature>